<gene>
    <name evidence="2" type="ORF">RM780_07755</name>
</gene>
<evidence type="ECO:0000256" key="1">
    <source>
        <dbReference type="SAM" id="MobiDB-lite"/>
    </source>
</evidence>
<feature type="compositionally biased region" description="Polar residues" evidence="1">
    <location>
        <begin position="112"/>
        <end position="123"/>
    </location>
</feature>
<name>A0ABU2L5L6_9ACTN</name>
<dbReference type="Proteomes" id="UP001183388">
    <property type="component" value="Unassembled WGS sequence"/>
</dbReference>
<sequence>MPTDHKLTFEREVLDLPPKDGWARYAPGSHARTSCTCGLDTGWVPRPEATQARTTHAQEVCPHPETTDTSAFADGPDALHYCTACGAHLQRTEDGHLVPATQGRYRSAPTLGASNAETRAPST</sequence>
<evidence type="ECO:0000313" key="2">
    <source>
        <dbReference type="EMBL" id="MDT0306857.1"/>
    </source>
</evidence>
<feature type="region of interest" description="Disordered" evidence="1">
    <location>
        <begin position="102"/>
        <end position="123"/>
    </location>
</feature>
<accession>A0ABU2L5L6</accession>
<keyword evidence="3" id="KW-1185">Reference proteome</keyword>
<evidence type="ECO:0000313" key="3">
    <source>
        <dbReference type="Proteomes" id="UP001183388"/>
    </source>
</evidence>
<comment type="caution">
    <text evidence="2">The sequence shown here is derived from an EMBL/GenBank/DDBJ whole genome shotgun (WGS) entry which is preliminary data.</text>
</comment>
<proteinExistence type="predicted"/>
<feature type="region of interest" description="Disordered" evidence="1">
    <location>
        <begin position="50"/>
        <end position="69"/>
    </location>
</feature>
<dbReference type="RefSeq" id="WP_311629796.1">
    <property type="nucleotide sequence ID" value="NZ_JAVREN010000008.1"/>
</dbReference>
<reference evidence="3" key="1">
    <citation type="submission" date="2023-07" db="EMBL/GenBank/DDBJ databases">
        <title>30 novel species of actinomycetes from the DSMZ collection.</title>
        <authorList>
            <person name="Nouioui I."/>
        </authorList>
    </citation>
    <scope>NUCLEOTIDE SEQUENCE [LARGE SCALE GENOMIC DNA]</scope>
    <source>
        <strain evidence="3">DSM 44917</strain>
    </source>
</reference>
<organism evidence="2 3">
    <name type="scientific">Streptomyces boetiae</name>
    <dbReference type="NCBI Taxonomy" id="3075541"/>
    <lineage>
        <taxon>Bacteria</taxon>
        <taxon>Bacillati</taxon>
        <taxon>Actinomycetota</taxon>
        <taxon>Actinomycetes</taxon>
        <taxon>Kitasatosporales</taxon>
        <taxon>Streptomycetaceae</taxon>
        <taxon>Streptomyces</taxon>
    </lineage>
</organism>
<protein>
    <submittedName>
        <fullName evidence="2">Uncharacterized protein</fullName>
    </submittedName>
</protein>
<dbReference type="EMBL" id="JAVREN010000008">
    <property type="protein sequence ID" value="MDT0306857.1"/>
    <property type="molecule type" value="Genomic_DNA"/>
</dbReference>